<evidence type="ECO:0000313" key="4">
    <source>
        <dbReference type="Proteomes" id="UP000051612"/>
    </source>
</evidence>
<sequence length="263" mass="29725">MPVLLPLEQGVNFRDLGGYRTKDGRQIKANKVIRAASLGNLSPKDVNFLAEYGLRHDVDFRSSEEQENAPDKVPTGATYHFAPVFPEDETKSTAKDQRAKQFFTDPQAGFNNMLRAYHDIVLADSAKKAYRHFFDVLLENSDEGRSVLFHCSAGKDRTGMGAVYLLTALGVDEATIRRDYLASNKYLAPWQAKQLAKRQLPKTGQEIYLTNLRALGSVNETYLETALRVMQREYGSLENYLHNELALTKSQVADLKKIYLDRV</sequence>
<accession>A0A0R2BHW9</accession>
<organism evidence="3 4">
    <name type="scientific">Ligilactobacillus murinus DSM 20452 = NBRC 14221</name>
    <dbReference type="NCBI Taxonomy" id="1423772"/>
    <lineage>
        <taxon>Bacteria</taxon>
        <taxon>Bacillati</taxon>
        <taxon>Bacillota</taxon>
        <taxon>Bacilli</taxon>
        <taxon>Lactobacillales</taxon>
        <taxon>Lactobacillaceae</taxon>
        <taxon>Ligilactobacillus</taxon>
    </lineage>
</organism>
<feature type="domain" description="Tyrosine specific protein phosphatases" evidence="2">
    <location>
        <begin position="131"/>
        <end position="172"/>
    </location>
</feature>
<dbReference type="PANTHER" id="PTHR31126">
    <property type="entry name" value="TYROSINE-PROTEIN PHOSPHATASE"/>
    <property type="match status" value="1"/>
</dbReference>
<evidence type="ECO:0000259" key="2">
    <source>
        <dbReference type="PROSITE" id="PS50056"/>
    </source>
</evidence>
<dbReference type="InterPro" id="IPR026893">
    <property type="entry name" value="Tyr/Ser_Pase_IphP-type"/>
</dbReference>
<gene>
    <name evidence="3" type="ORF">FC48_GL001626</name>
</gene>
<evidence type="ECO:0000256" key="1">
    <source>
        <dbReference type="ARBA" id="ARBA00009580"/>
    </source>
</evidence>
<dbReference type="AlphaFoldDB" id="A0A0R2BHW9"/>
<dbReference type="Gene3D" id="3.90.190.10">
    <property type="entry name" value="Protein tyrosine phosphatase superfamily"/>
    <property type="match status" value="1"/>
</dbReference>
<dbReference type="SUPFAM" id="SSF52799">
    <property type="entry name" value="(Phosphotyrosine protein) phosphatases II"/>
    <property type="match status" value="1"/>
</dbReference>
<protein>
    <submittedName>
        <fullName evidence="3">Protein tyrosine phosphatase</fullName>
    </submittedName>
</protein>
<comment type="caution">
    <text evidence="3">The sequence shown here is derived from an EMBL/GenBank/DDBJ whole genome shotgun (WGS) entry which is preliminary data.</text>
</comment>
<proteinExistence type="inferred from homology"/>
<evidence type="ECO:0000313" key="3">
    <source>
        <dbReference type="EMBL" id="KRM78114.1"/>
    </source>
</evidence>
<dbReference type="PROSITE" id="PS00383">
    <property type="entry name" value="TYR_PHOSPHATASE_1"/>
    <property type="match status" value="1"/>
</dbReference>
<dbReference type="PANTHER" id="PTHR31126:SF1">
    <property type="entry name" value="TYROSINE SPECIFIC PROTEIN PHOSPHATASES DOMAIN-CONTAINING PROTEIN"/>
    <property type="match status" value="1"/>
</dbReference>
<dbReference type="InterPro" id="IPR016130">
    <property type="entry name" value="Tyr_Pase_AS"/>
</dbReference>
<reference evidence="3 4" key="1">
    <citation type="journal article" date="2015" name="Genome Announc.">
        <title>Expanding the biotechnology potential of lactobacilli through comparative genomics of 213 strains and associated genera.</title>
        <authorList>
            <person name="Sun Z."/>
            <person name="Harris H.M."/>
            <person name="McCann A."/>
            <person name="Guo C."/>
            <person name="Argimon S."/>
            <person name="Zhang W."/>
            <person name="Yang X."/>
            <person name="Jeffery I.B."/>
            <person name="Cooney J.C."/>
            <person name="Kagawa T.F."/>
            <person name="Liu W."/>
            <person name="Song Y."/>
            <person name="Salvetti E."/>
            <person name="Wrobel A."/>
            <person name="Rasinkangas P."/>
            <person name="Parkhill J."/>
            <person name="Rea M.C."/>
            <person name="O'Sullivan O."/>
            <person name="Ritari J."/>
            <person name="Douillard F.P."/>
            <person name="Paul Ross R."/>
            <person name="Yang R."/>
            <person name="Briner A.E."/>
            <person name="Felis G.E."/>
            <person name="de Vos W.M."/>
            <person name="Barrangou R."/>
            <person name="Klaenhammer T.R."/>
            <person name="Caufield P.W."/>
            <person name="Cui Y."/>
            <person name="Zhang H."/>
            <person name="O'Toole P.W."/>
        </authorList>
    </citation>
    <scope>NUCLEOTIDE SEQUENCE [LARGE SCALE GENOMIC DNA]</scope>
    <source>
        <strain evidence="3 4">DSM 20452</strain>
    </source>
</reference>
<comment type="similarity">
    <text evidence="1">Belongs to the protein-tyrosine phosphatase family.</text>
</comment>
<dbReference type="GO" id="GO:0004721">
    <property type="term" value="F:phosphoprotein phosphatase activity"/>
    <property type="evidence" value="ECO:0007669"/>
    <property type="project" value="InterPro"/>
</dbReference>
<dbReference type="InterPro" id="IPR000387">
    <property type="entry name" value="Tyr_Pase_dom"/>
</dbReference>
<dbReference type="Pfam" id="PF13350">
    <property type="entry name" value="Y_phosphatase3"/>
    <property type="match status" value="1"/>
</dbReference>
<dbReference type="Proteomes" id="UP000051612">
    <property type="component" value="Unassembled WGS sequence"/>
</dbReference>
<dbReference type="PATRIC" id="fig|1423772.3.peg.1730"/>
<dbReference type="InterPro" id="IPR029021">
    <property type="entry name" value="Prot-tyrosine_phosphatase-like"/>
</dbReference>
<dbReference type="RefSeq" id="WP_056957926.1">
    <property type="nucleotide sequence ID" value="NZ_AYYN01000002.1"/>
</dbReference>
<dbReference type="PROSITE" id="PS50056">
    <property type="entry name" value="TYR_PHOSPHATASE_2"/>
    <property type="match status" value="1"/>
</dbReference>
<name>A0A0R2BHW9_9LACO</name>
<dbReference type="EMBL" id="AYYN01000002">
    <property type="protein sequence ID" value="KRM78114.1"/>
    <property type="molecule type" value="Genomic_DNA"/>
</dbReference>